<reference evidence="1 2" key="1">
    <citation type="submission" date="2019-02" db="EMBL/GenBank/DDBJ databases">
        <authorList>
            <person name="Lehtovirta-Morley E L."/>
        </authorList>
    </citation>
    <scope>NUCLEOTIDE SEQUENCE [LARGE SCALE GENOMIC DNA]</scope>
    <source>
        <strain evidence="1">NFRAN1</strain>
    </source>
</reference>
<dbReference type="EMBL" id="LR216287">
    <property type="protein sequence ID" value="VFJ15170.1"/>
    <property type="molecule type" value="Genomic_DNA"/>
</dbReference>
<dbReference type="Proteomes" id="UP000294299">
    <property type="component" value="Chromosome NFRAN"/>
</dbReference>
<dbReference type="KEGG" id="nfn:NFRAN_2847"/>
<name>A0A484IG71_9ARCH</name>
<evidence type="ECO:0000313" key="1">
    <source>
        <dbReference type="EMBL" id="VFJ15170.1"/>
    </source>
</evidence>
<sequence length="44" mass="5187">MECFQAIGLSLNEQSPLEIWYIIKKLNYIEIVFIITFSSLLMSF</sequence>
<dbReference type="AlphaFoldDB" id="A0A484IG71"/>
<organism evidence="1 2">
    <name type="scientific">Candidatus Nitrosocosmicus franklandianus</name>
    <dbReference type="NCBI Taxonomy" id="1798806"/>
    <lineage>
        <taxon>Archaea</taxon>
        <taxon>Nitrososphaerota</taxon>
        <taxon>Nitrososphaeria</taxon>
        <taxon>Nitrososphaerales</taxon>
        <taxon>Nitrososphaeraceae</taxon>
        <taxon>Candidatus Nitrosocosmicus</taxon>
    </lineage>
</organism>
<keyword evidence="2" id="KW-1185">Reference proteome</keyword>
<evidence type="ECO:0000313" key="2">
    <source>
        <dbReference type="Proteomes" id="UP000294299"/>
    </source>
</evidence>
<accession>A0A484IG71</accession>
<protein>
    <submittedName>
        <fullName evidence="1">Uncharacterized protein</fullName>
    </submittedName>
</protein>
<proteinExistence type="predicted"/>
<gene>
    <name evidence="1" type="ORF">NFRAN_2847</name>
</gene>